<gene>
    <name evidence="2" type="ORF">PVT68_17305</name>
</gene>
<protein>
    <submittedName>
        <fullName evidence="2">Uncharacterized protein</fullName>
    </submittedName>
</protein>
<feature type="chain" id="PRO_5045347770" evidence="1">
    <location>
        <begin position="24"/>
        <end position="315"/>
    </location>
</feature>
<name>A0ABY8NEJ2_9GAMM</name>
<evidence type="ECO:0000313" key="2">
    <source>
        <dbReference type="EMBL" id="WGL16507.1"/>
    </source>
</evidence>
<dbReference type="EMBL" id="CP118605">
    <property type="protein sequence ID" value="WGL16507.1"/>
    <property type="molecule type" value="Genomic_DNA"/>
</dbReference>
<dbReference type="RefSeq" id="WP_280320299.1">
    <property type="nucleotide sequence ID" value="NZ_CP118605.1"/>
</dbReference>
<reference evidence="2 3" key="1">
    <citation type="submission" date="2023-02" db="EMBL/GenBank/DDBJ databases">
        <title>Description and genomic characterization of Microbulbifer bruguierae sp. nov., isolated from the sediment of mangrove plant Bruguiera sexangula.</title>
        <authorList>
            <person name="Long M."/>
        </authorList>
    </citation>
    <scope>NUCLEOTIDE SEQUENCE [LARGE SCALE GENOMIC DNA]</scope>
    <source>
        <strain evidence="2 3">H12</strain>
    </source>
</reference>
<evidence type="ECO:0000256" key="1">
    <source>
        <dbReference type="SAM" id="SignalP"/>
    </source>
</evidence>
<organism evidence="2 3">
    <name type="scientific">Microbulbifer bruguierae</name>
    <dbReference type="NCBI Taxonomy" id="3029061"/>
    <lineage>
        <taxon>Bacteria</taxon>
        <taxon>Pseudomonadati</taxon>
        <taxon>Pseudomonadota</taxon>
        <taxon>Gammaproteobacteria</taxon>
        <taxon>Cellvibrionales</taxon>
        <taxon>Microbulbiferaceae</taxon>
        <taxon>Microbulbifer</taxon>
    </lineage>
</organism>
<dbReference type="Proteomes" id="UP001236500">
    <property type="component" value="Chromosome"/>
</dbReference>
<sequence>MRARKTIALLIKGIILSLYTSFAVSQSSAFIGGHCVSINGMYVYLGNGEDGILGNFERETALLEFSKKNGVNYLIFYSLEGVGSDSARQSQLASLISRGRQSYGIEEVGAALGSSYGADEIAAYNNGHSAQEKVDVLNLEFEFWNTPERTEAFNDALQILNHFRSVASLQNMQTEIYVGWITEAEGISLASAVDRVLVHFYRQNDTDIINYGLERLQYLGSGASPVKVAPIFSNEGPDNTGDPTAYFMGPWLEDHSMDQPYKSWMTGYQQLTGDWKQNVEVMGGTWFLYNYFADIQNFDQNTILSQPQKNSACAG</sequence>
<feature type="signal peptide" evidence="1">
    <location>
        <begin position="1"/>
        <end position="23"/>
    </location>
</feature>
<evidence type="ECO:0000313" key="3">
    <source>
        <dbReference type="Proteomes" id="UP001236500"/>
    </source>
</evidence>
<keyword evidence="1" id="KW-0732">Signal</keyword>
<proteinExistence type="predicted"/>
<accession>A0ABY8NEJ2</accession>
<keyword evidence="3" id="KW-1185">Reference proteome</keyword>